<dbReference type="EMBL" id="CGCX01000656">
    <property type="protein sequence ID" value="CFR81057.1"/>
    <property type="molecule type" value="Genomic_DNA"/>
</dbReference>
<name>A0A655CRI8_MYCTX</name>
<protein>
    <submittedName>
        <fullName evidence="2">Uncharacterized protein</fullName>
    </submittedName>
</protein>
<proteinExistence type="predicted"/>
<dbReference type="Proteomes" id="UP000039217">
    <property type="component" value="Unassembled WGS sequence"/>
</dbReference>
<dbReference type="AlphaFoldDB" id="A0A655CRI8"/>
<evidence type="ECO:0000313" key="2">
    <source>
        <dbReference type="EMBL" id="CNU26235.1"/>
    </source>
</evidence>
<evidence type="ECO:0000313" key="3">
    <source>
        <dbReference type="Proteomes" id="UP000039217"/>
    </source>
</evidence>
<accession>A0A655CRI8</accession>
<reference evidence="3 4" key="1">
    <citation type="submission" date="2015-03" db="EMBL/GenBank/DDBJ databases">
        <authorList>
            <consortium name="Pathogen Informatics"/>
        </authorList>
    </citation>
    <scope>NUCLEOTIDE SEQUENCE [LARGE SCALE GENOMIC DNA]</scope>
    <source>
        <strain evidence="1 4">C09601061</strain>
        <strain evidence="2 3">D00501624</strain>
    </source>
</reference>
<gene>
    <name evidence="1" type="ORF">ERS007657_01901</name>
    <name evidence="2" type="ORF">ERS007661_00373</name>
</gene>
<dbReference type="Proteomes" id="UP000046680">
    <property type="component" value="Unassembled WGS sequence"/>
</dbReference>
<sequence length="86" mass="9457">MRLLLIDNGRTAISPAAAYAPSSFHCRETIRPIRITNGNAKIARPYPRYTRSDCDGDSTPTISEMDFSSATHCGRVISELVITATR</sequence>
<dbReference type="EMBL" id="CQQC01000070">
    <property type="protein sequence ID" value="CNU26235.1"/>
    <property type="molecule type" value="Genomic_DNA"/>
</dbReference>
<evidence type="ECO:0000313" key="1">
    <source>
        <dbReference type="EMBL" id="CFR81057.1"/>
    </source>
</evidence>
<organism evidence="2 3">
    <name type="scientific">Mycobacterium tuberculosis</name>
    <dbReference type="NCBI Taxonomy" id="1773"/>
    <lineage>
        <taxon>Bacteria</taxon>
        <taxon>Bacillati</taxon>
        <taxon>Actinomycetota</taxon>
        <taxon>Actinomycetes</taxon>
        <taxon>Mycobacteriales</taxon>
        <taxon>Mycobacteriaceae</taxon>
        <taxon>Mycobacterium</taxon>
        <taxon>Mycobacterium tuberculosis complex</taxon>
    </lineage>
</organism>
<evidence type="ECO:0000313" key="4">
    <source>
        <dbReference type="Proteomes" id="UP000046680"/>
    </source>
</evidence>